<evidence type="ECO:0000256" key="5">
    <source>
        <dbReference type="ARBA" id="ARBA00022840"/>
    </source>
</evidence>
<keyword evidence="5" id="KW-0067">ATP-binding</keyword>
<comment type="similarity">
    <text evidence="1">Belongs to the four-carbon acid sugar kinase family.</text>
</comment>
<evidence type="ECO:0000256" key="4">
    <source>
        <dbReference type="ARBA" id="ARBA00022777"/>
    </source>
</evidence>
<dbReference type="SUPFAM" id="SSF142764">
    <property type="entry name" value="YgbK-like"/>
    <property type="match status" value="1"/>
</dbReference>
<dbReference type="EMBL" id="FXUL01000007">
    <property type="protein sequence ID" value="SMP61104.1"/>
    <property type="molecule type" value="Genomic_DNA"/>
</dbReference>
<dbReference type="Gene3D" id="3.40.980.20">
    <property type="entry name" value="Four-carbon acid sugar kinase, nucleotide binding domain"/>
    <property type="match status" value="1"/>
</dbReference>
<dbReference type="InterPro" id="IPR037051">
    <property type="entry name" value="4-carb_acid_sugar_kinase_N_sf"/>
</dbReference>
<keyword evidence="2" id="KW-0808">Transferase</keyword>
<dbReference type="InterPro" id="IPR010737">
    <property type="entry name" value="4-carb_acid_sugar_kinase_N"/>
</dbReference>
<dbReference type="RefSeq" id="WP_283442421.1">
    <property type="nucleotide sequence ID" value="NZ_FXUL01000007.1"/>
</dbReference>
<evidence type="ECO:0000256" key="1">
    <source>
        <dbReference type="ARBA" id="ARBA00005715"/>
    </source>
</evidence>
<dbReference type="Pfam" id="PF07005">
    <property type="entry name" value="SBD_N"/>
    <property type="match status" value="1"/>
</dbReference>
<feature type="domain" description="Four-carbon acid sugar kinase N-terminal" evidence="7">
    <location>
        <begin position="4"/>
        <end position="223"/>
    </location>
</feature>
<evidence type="ECO:0000256" key="3">
    <source>
        <dbReference type="ARBA" id="ARBA00022741"/>
    </source>
</evidence>
<evidence type="ECO:0000256" key="2">
    <source>
        <dbReference type="ARBA" id="ARBA00022679"/>
    </source>
</evidence>
<dbReference type="Proteomes" id="UP001158049">
    <property type="component" value="Unassembled WGS sequence"/>
</dbReference>
<evidence type="ECO:0000259" key="8">
    <source>
        <dbReference type="Pfam" id="PF17042"/>
    </source>
</evidence>
<evidence type="ECO:0000313" key="10">
    <source>
        <dbReference type="Proteomes" id="UP001158049"/>
    </source>
</evidence>
<keyword evidence="10" id="KW-1185">Reference proteome</keyword>
<sequence length="419" mass="42987">MASILIIADDLSGAADCASAYAKAGRQTLVVIDRDAAGDTGGADVVALDADSRRMPASQAARLHSDLYARYAAPGQVLYKKIDSTLRGNFAAEIAAIAGAAGLAIVAPAFPPAGRVTRDGRQYLNGMPLEDSEVWRAEGIAGVAHIPTMLEQHGIRAGMLGVADVRSGPTALAGRIHSAAQEGLQALVCDVETDDDLQAIARASLQVTVPSFWVGSAGLAAHLAQAAGDAASPPAGISVNGAILTVVGSLSSVSRGQAERLQEATGMDSIDIPAGVLRQGRTDARWAGLQQTLDASLGQGHDLLLTIGMDDAVDMSEGLHLCQALAELVAPLAGMVGALVSTGGETARAMLCAMHYHGLRLVGEIEPGVPLSIAAGPRPLTVITKAGAFGNRDTLLNCHRMLLQARDAALIPTFHTKGS</sequence>
<keyword evidence="3" id="KW-0547">Nucleotide-binding</keyword>
<evidence type="ECO:0000256" key="6">
    <source>
        <dbReference type="ARBA" id="ARBA00023277"/>
    </source>
</evidence>
<keyword evidence="4" id="KW-0418">Kinase</keyword>
<name>A0ABY1QAE6_9BURK</name>
<evidence type="ECO:0000259" key="7">
    <source>
        <dbReference type="Pfam" id="PF07005"/>
    </source>
</evidence>
<accession>A0ABY1QAE6</accession>
<dbReference type="Pfam" id="PF17042">
    <property type="entry name" value="NBD_C"/>
    <property type="match status" value="1"/>
</dbReference>
<proteinExistence type="inferred from homology"/>
<protein>
    <submittedName>
        <fullName evidence="9">Uncharacterized conserved protein YgbK, DUF1537 family</fullName>
    </submittedName>
</protein>
<dbReference type="Gene3D" id="3.40.50.10840">
    <property type="entry name" value="Putative sugar-binding, N-terminal domain"/>
    <property type="match status" value="1"/>
</dbReference>
<comment type="caution">
    <text evidence="9">The sequence shown here is derived from an EMBL/GenBank/DDBJ whole genome shotgun (WGS) entry which is preliminary data.</text>
</comment>
<reference evidence="9 10" key="1">
    <citation type="submission" date="2017-05" db="EMBL/GenBank/DDBJ databases">
        <authorList>
            <person name="Varghese N."/>
            <person name="Submissions S."/>
        </authorList>
    </citation>
    <scope>NUCLEOTIDE SEQUENCE [LARGE SCALE GENOMIC DNA]</scope>
    <source>
        <strain evidence="9 10">DSM 26001</strain>
    </source>
</reference>
<dbReference type="InterPro" id="IPR042213">
    <property type="entry name" value="NBD_C_sf"/>
</dbReference>
<organism evidence="9 10">
    <name type="scientific">Noviherbaspirillum suwonense</name>
    <dbReference type="NCBI Taxonomy" id="1224511"/>
    <lineage>
        <taxon>Bacteria</taxon>
        <taxon>Pseudomonadati</taxon>
        <taxon>Pseudomonadota</taxon>
        <taxon>Betaproteobacteria</taxon>
        <taxon>Burkholderiales</taxon>
        <taxon>Oxalobacteraceae</taxon>
        <taxon>Noviherbaspirillum</taxon>
    </lineage>
</organism>
<feature type="domain" description="Four-carbon acid sugar kinase nucleotide binding" evidence="8">
    <location>
        <begin position="244"/>
        <end position="395"/>
    </location>
</feature>
<evidence type="ECO:0000313" key="9">
    <source>
        <dbReference type="EMBL" id="SMP61104.1"/>
    </source>
</evidence>
<keyword evidence="6" id="KW-0119">Carbohydrate metabolism</keyword>
<dbReference type="InterPro" id="IPR031475">
    <property type="entry name" value="NBD_C"/>
</dbReference>
<gene>
    <name evidence="9" type="ORF">SAMN06295970_10796</name>
</gene>